<evidence type="ECO:0000259" key="2">
    <source>
        <dbReference type="Pfam" id="PF00534"/>
    </source>
</evidence>
<dbReference type="STRING" id="688.A6E04_01865"/>
<sequence length="388" mass="44659">MKIAVIVNCLKMGGMERVAVNLADACHEAGHDTDLIYLKNRKKEIEPRNNDISVRLFNLKKAVLFSGIGVIWFIICQFLNVIFRKTFPIWFAYAEAIVFKKQLKNLEKENGKFDLIIFRGQGTFEHIWPIQDKRFVYVCENVQNKYMYGKLSQWVLTQLFKDRNVVCVSNGALDSFNDMISTHSITTNKAITLNNPNDFNKIKTDAMRNNIILHPKPYVLGLGRLVPQKNFTLLIKAYHYAITKYHIEQDLIIVGAGKDLNNIKTIVKELHLTDRVHFKGQQNNPFPWYQQADLFVLSSKFEGLGMVLIEALACNTKVVSTDSKGGVRQIMNDQLEPFLAKETPEALGDKINYALQYQWDDSFSHFVQCTLSKFDGEIIVNQYIEEFI</sequence>
<dbReference type="PANTHER" id="PTHR12526">
    <property type="entry name" value="GLYCOSYLTRANSFERASE"/>
    <property type="match status" value="1"/>
</dbReference>
<keyword evidence="1" id="KW-0812">Transmembrane</keyword>
<keyword evidence="3" id="KW-0808">Transferase</keyword>
<dbReference type="RefSeq" id="WP_065611868.1">
    <property type="nucleotide sequence ID" value="NZ_CAWMPN010000024.1"/>
</dbReference>
<dbReference type="InterPro" id="IPR001296">
    <property type="entry name" value="Glyco_trans_1"/>
</dbReference>
<evidence type="ECO:0000313" key="4">
    <source>
        <dbReference type="Proteomes" id="UP000093523"/>
    </source>
</evidence>
<dbReference type="Pfam" id="PF00534">
    <property type="entry name" value="Glycos_transf_1"/>
    <property type="match status" value="1"/>
</dbReference>
<dbReference type="Gene3D" id="3.40.50.2000">
    <property type="entry name" value="Glycogen Phosphorylase B"/>
    <property type="match status" value="2"/>
</dbReference>
<evidence type="ECO:0000256" key="1">
    <source>
        <dbReference type="SAM" id="Phobius"/>
    </source>
</evidence>
<dbReference type="CDD" id="cd03811">
    <property type="entry name" value="GT4_GT28_WabH-like"/>
    <property type="match status" value="1"/>
</dbReference>
<dbReference type="GO" id="GO:0016757">
    <property type="term" value="F:glycosyltransferase activity"/>
    <property type="evidence" value="ECO:0007669"/>
    <property type="project" value="InterPro"/>
</dbReference>
<reference evidence="3 4" key="1">
    <citation type="submission" date="2016-06" db="EMBL/GenBank/DDBJ databases">
        <authorList>
            <person name="Kjaerup R.B."/>
            <person name="Dalgaard T.S."/>
            <person name="Juul-Madsen H.R."/>
        </authorList>
    </citation>
    <scope>NUCLEOTIDE SEQUENCE [LARGE SCALE GENOMIC DNA]</scope>
    <source>
        <strain evidence="3 4">1S159</strain>
    </source>
</reference>
<dbReference type="OrthoDB" id="9792269at2"/>
<name>A0A1B9NVH5_ALILO</name>
<feature type="transmembrane region" description="Helical" evidence="1">
    <location>
        <begin position="62"/>
        <end position="83"/>
    </location>
</feature>
<accession>A0A1B9NVH5</accession>
<protein>
    <submittedName>
        <fullName evidence="3">Glycosyl transferase</fullName>
    </submittedName>
</protein>
<comment type="caution">
    <text evidence="3">The sequence shown here is derived from an EMBL/GenBank/DDBJ whole genome shotgun (WGS) entry which is preliminary data.</text>
</comment>
<keyword evidence="1" id="KW-1133">Transmembrane helix</keyword>
<gene>
    <name evidence="3" type="ORF">A6E04_01865</name>
</gene>
<dbReference type="Proteomes" id="UP000093523">
    <property type="component" value="Unassembled WGS sequence"/>
</dbReference>
<feature type="domain" description="Glycosyl transferase family 1" evidence="2">
    <location>
        <begin position="211"/>
        <end position="356"/>
    </location>
</feature>
<dbReference type="EMBL" id="MAJU01000024">
    <property type="protein sequence ID" value="OCH18594.1"/>
    <property type="molecule type" value="Genomic_DNA"/>
</dbReference>
<keyword evidence="1" id="KW-0472">Membrane</keyword>
<dbReference type="PANTHER" id="PTHR12526:SF627">
    <property type="entry name" value="D-RHAMNOSYLTRANSFERASE WBPZ"/>
    <property type="match status" value="1"/>
</dbReference>
<dbReference type="SUPFAM" id="SSF53756">
    <property type="entry name" value="UDP-Glycosyltransferase/glycogen phosphorylase"/>
    <property type="match status" value="1"/>
</dbReference>
<organism evidence="3 4">
    <name type="scientific">Aliivibrio logei</name>
    <name type="common">Vibrio logei</name>
    <dbReference type="NCBI Taxonomy" id="688"/>
    <lineage>
        <taxon>Bacteria</taxon>
        <taxon>Pseudomonadati</taxon>
        <taxon>Pseudomonadota</taxon>
        <taxon>Gammaproteobacteria</taxon>
        <taxon>Vibrionales</taxon>
        <taxon>Vibrionaceae</taxon>
        <taxon>Aliivibrio</taxon>
    </lineage>
</organism>
<evidence type="ECO:0000313" key="3">
    <source>
        <dbReference type="EMBL" id="OCH18594.1"/>
    </source>
</evidence>
<dbReference type="AlphaFoldDB" id="A0A1B9NVH5"/>
<proteinExistence type="predicted"/>
<dbReference type="GO" id="GO:1901135">
    <property type="term" value="P:carbohydrate derivative metabolic process"/>
    <property type="evidence" value="ECO:0007669"/>
    <property type="project" value="UniProtKB-ARBA"/>
</dbReference>